<dbReference type="Proteomes" id="UP000515909">
    <property type="component" value="Chromosome"/>
</dbReference>
<dbReference type="Gene3D" id="3.40.50.1000">
    <property type="entry name" value="HAD superfamily/HAD-like"/>
    <property type="match status" value="1"/>
</dbReference>
<dbReference type="AlphaFoldDB" id="A0A7G8TEV9"/>
<dbReference type="PANTHER" id="PTHR43434:SF1">
    <property type="entry name" value="PHOSPHOGLYCOLATE PHOSPHATASE"/>
    <property type="match status" value="1"/>
</dbReference>
<dbReference type="KEGG" id="cfem:HCR03_08030"/>
<keyword evidence="1" id="KW-0378">Hydrolase</keyword>
<dbReference type="NCBIfam" id="TIGR01549">
    <property type="entry name" value="HAD-SF-IA-v1"/>
    <property type="match status" value="1"/>
</dbReference>
<dbReference type="SFLD" id="SFLDS00003">
    <property type="entry name" value="Haloacid_Dehalogenase"/>
    <property type="match status" value="1"/>
</dbReference>
<sequence>MNIIFDIDGTLWDSTKVVAAAWARAVREIGGTFAEITPAVLKKEFGKSMDVIADDLFREADSHTKNLLIRQCCKNEQEALEENTENLLYPGTKETIERLSKDHRLFIVSNCQCGYIELFLKKSETQRYISDFESFGNTGKSKGENIRLLMERNGLKDAVYIGDTQGDCDAAAAAGIPFLYAAYGFGNVPEDTKKIDSIKEVLELIR</sequence>
<proteinExistence type="predicted"/>
<dbReference type="EMBL" id="CP060286">
    <property type="protein sequence ID" value="QNK42150.1"/>
    <property type="molecule type" value="Genomic_DNA"/>
</dbReference>
<dbReference type="Pfam" id="PF13419">
    <property type="entry name" value="HAD_2"/>
    <property type="match status" value="1"/>
</dbReference>
<dbReference type="InterPro" id="IPR041492">
    <property type="entry name" value="HAD_2"/>
</dbReference>
<accession>A0A7G8TEV9</accession>
<evidence type="ECO:0000313" key="1">
    <source>
        <dbReference type="EMBL" id="QNK42150.1"/>
    </source>
</evidence>
<reference evidence="1 2" key="1">
    <citation type="submission" date="2020-08" db="EMBL/GenBank/DDBJ databases">
        <title>The isolate Caproiciproducens sp. 7D4C2 produces n-caproate at mildly acidic conditions from hexoses: genome and rBOX comparison with related strains and chain-elongating bacteria.</title>
        <authorList>
            <person name="Esquivel-Elizondo S."/>
            <person name="Bagci C."/>
            <person name="Temovska M."/>
            <person name="Jeon B.S."/>
            <person name="Bessarab I."/>
            <person name="Williams R.B.H."/>
            <person name="Huson D.H."/>
            <person name="Angenent L.T."/>
        </authorList>
    </citation>
    <scope>NUCLEOTIDE SEQUENCE [LARGE SCALE GENOMIC DNA]</scope>
    <source>
        <strain evidence="1 2">7D4C2</strain>
    </source>
</reference>
<dbReference type="InterPro" id="IPR023214">
    <property type="entry name" value="HAD_sf"/>
</dbReference>
<dbReference type="SFLD" id="SFLDG01129">
    <property type="entry name" value="C1.5:_HAD__Beta-PGM__Phosphata"/>
    <property type="match status" value="1"/>
</dbReference>
<dbReference type="GO" id="GO:0008967">
    <property type="term" value="F:phosphoglycolate phosphatase activity"/>
    <property type="evidence" value="ECO:0007669"/>
    <property type="project" value="TreeGrafter"/>
</dbReference>
<gene>
    <name evidence="1" type="ORF">HCR03_08030</name>
</gene>
<dbReference type="InterPro" id="IPR036412">
    <property type="entry name" value="HAD-like_sf"/>
</dbReference>
<dbReference type="Gene3D" id="1.10.150.240">
    <property type="entry name" value="Putative phosphatase, domain 2"/>
    <property type="match status" value="1"/>
</dbReference>
<organism evidence="1 2">
    <name type="scientific">Caproicibacter fermentans</name>
    <dbReference type="NCBI Taxonomy" id="2576756"/>
    <lineage>
        <taxon>Bacteria</taxon>
        <taxon>Bacillati</taxon>
        <taxon>Bacillota</taxon>
        <taxon>Clostridia</taxon>
        <taxon>Eubacteriales</taxon>
        <taxon>Acutalibacteraceae</taxon>
        <taxon>Caproicibacter</taxon>
    </lineage>
</organism>
<dbReference type="PANTHER" id="PTHR43434">
    <property type="entry name" value="PHOSPHOGLYCOLATE PHOSPHATASE"/>
    <property type="match status" value="1"/>
</dbReference>
<dbReference type="InterPro" id="IPR006439">
    <property type="entry name" value="HAD-SF_hydro_IA"/>
</dbReference>
<dbReference type="RefSeq" id="WP_187037529.1">
    <property type="nucleotide sequence ID" value="NZ_CP060286.1"/>
</dbReference>
<dbReference type="GO" id="GO:0006281">
    <property type="term" value="P:DNA repair"/>
    <property type="evidence" value="ECO:0007669"/>
    <property type="project" value="TreeGrafter"/>
</dbReference>
<protein>
    <submittedName>
        <fullName evidence="1">HAD family hydrolase</fullName>
    </submittedName>
</protein>
<dbReference type="InterPro" id="IPR023198">
    <property type="entry name" value="PGP-like_dom2"/>
</dbReference>
<dbReference type="SUPFAM" id="SSF56784">
    <property type="entry name" value="HAD-like"/>
    <property type="match status" value="1"/>
</dbReference>
<evidence type="ECO:0000313" key="2">
    <source>
        <dbReference type="Proteomes" id="UP000515909"/>
    </source>
</evidence>
<name>A0A7G8TEV9_9FIRM</name>
<dbReference type="InterPro" id="IPR050155">
    <property type="entry name" value="HAD-like_hydrolase_sf"/>
</dbReference>